<feature type="transmembrane region" description="Helical" evidence="1">
    <location>
        <begin position="263"/>
        <end position="284"/>
    </location>
</feature>
<dbReference type="AlphaFoldDB" id="A0A955LW96"/>
<name>A0A955LW96_UNCKA</name>
<keyword evidence="1" id="KW-0812">Transmembrane</keyword>
<keyword evidence="1" id="KW-0472">Membrane</keyword>
<sequence length="291" mass="32937">NFRWVGIILAMVVVVAGVIYGLQLDTPELPPVGRAIIDLLNTDQENAYNFEIKPFFFYCSAPQYYNVNLETVELRTLIVNPTESSTSEQVEIKAYLFTELWDTRTHGIMYDQRTQFINGQPKDSTNVFSEEELRAIVNQSCTDDSEQTCYNEQNPNDNNNTFGGFQLEEKPSFVDISDPIELTQNERYTYIINWTPTECGYYQIVVQPFGYTEAEEKRLVQDAYIRVIGCDTGEIIDNGVVEGVSDDHGSSDPRELPGTASGLWIFIMPAIGVLIGGFLMQVSLRSIKINE</sequence>
<dbReference type="EMBL" id="JAGQKY010000159">
    <property type="protein sequence ID" value="MCA9397832.1"/>
    <property type="molecule type" value="Genomic_DNA"/>
</dbReference>
<evidence type="ECO:0000256" key="1">
    <source>
        <dbReference type="SAM" id="Phobius"/>
    </source>
</evidence>
<reference evidence="2" key="2">
    <citation type="journal article" date="2021" name="Microbiome">
        <title>Successional dynamics and alternative stable states in a saline activated sludge microbial community over 9 years.</title>
        <authorList>
            <person name="Wang Y."/>
            <person name="Ye J."/>
            <person name="Ju F."/>
            <person name="Liu L."/>
            <person name="Boyd J.A."/>
            <person name="Deng Y."/>
            <person name="Parks D.H."/>
            <person name="Jiang X."/>
            <person name="Yin X."/>
            <person name="Woodcroft B.J."/>
            <person name="Tyson G.W."/>
            <person name="Hugenholtz P."/>
            <person name="Polz M.F."/>
            <person name="Zhang T."/>
        </authorList>
    </citation>
    <scope>NUCLEOTIDE SEQUENCE</scope>
    <source>
        <strain evidence="2">HKST-UBA02</strain>
    </source>
</reference>
<evidence type="ECO:0000313" key="2">
    <source>
        <dbReference type="EMBL" id="MCA9397832.1"/>
    </source>
</evidence>
<accession>A0A955LW96</accession>
<dbReference type="Proteomes" id="UP000699691">
    <property type="component" value="Unassembled WGS sequence"/>
</dbReference>
<keyword evidence="1" id="KW-1133">Transmembrane helix</keyword>
<reference evidence="2" key="1">
    <citation type="submission" date="2020-04" db="EMBL/GenBank/DDBJ databases">
        <authorList>
            <person name="Zhang T."/>
        </authorList>
    </citation>
    <scope>NUCLEOTIDE SEQUENCE</scope>
    <source>
        <strain evidence="2">HKST-UBA02</strain>
    </source>
</reference>
<gene>
    <name evidence="2" type="ORF">KC573_03305</name>
</gene>
<evidence type="ECO:0000313" key="3">
    <source>
        <dbReference type="Proteomes" id="UP000699691"/>
    </source>
</evidence>
<organism evidence="2 3">
    <name type="scientific">candidate division WWE3 bacterium</name>
    <dbReference type="NCBI Taxonomy" id="2053526"/>
    <lineage>
        <taxon>Bacteria</taxon>
        <taxon>Katanobacteria</taxon>
    </lineage>
</organism>
<proteinExistence type="predicted"/>
<comment type="caution">
    <text evidence="2">The sequence shown here is derived from an EMBL/GenBank/DDBJ whole genome shotgun (WGS) entry which is preliminary data.</text>
</comment>
<protein>
    <submittedName>
        <fullName evidence="2">Uncharacterized protein</fullName>
    </submittedName>
</protein>
<feature type="non-terminal residue" evidence="2">
    <location>
        <position position="1"/>
    </location>
</feature>